<dbReference type="GO" id="GO:0001522">
    <property type="term" value="P:pseudouridine synthesis"/>
    <property type="evidence" value="ECO:0007669"/>
    <property type="project" value="InterPro"/>
</dbReference>
<dbReference type="PANTHER" id="PTHR21600">
    <property type="entry name" value="MITOCHONDRIAL RNA PSEUDOURIDINE SYNTHASE"/>
    <property type="match status" value="1"/>
</dbReference>
<dbReference type="GO" id="GO:0003723">
    <property type="term" value="F:RNA binding"/>
    <property type="evidence" value="ECO:0007669"/>
    <property type="project" value="UniProtKB-KW"/>
</dbReference>
<dbReference type="PROSITE" id="PS01129">
    <property type="entry name" value="PSI_RLU"/>
    <property type="match status" value="1"/>
</dbReference>
<keyword evidence="4" id="KW-0694">RNA-binding</keyword>
<organism evidence="7 8">
    <name type="scientific">Brevifollis gellanilyticus</name>
    <dbReference type="NCBI Taxonomy" id="748831"/>
    <lineage>
        <taxon>Bacteria</taxon>
        <taxon>Pseudomonadati</taxon>
        <taxon>Verrucomicrobiota</taxon>
        <taxon>Verrucomicrobiia</taxon>
        <taxon>Verrucomicrobiales</taxon>
        <taxon>Verrucomicrobiaceae</taxon>
    </lineage>
</organism>
<evidence type="ECO:0000256" key="2">
    <source>
        <dbReference type="ARBA" id="ARBA00023235"/>
    </source>
</evidence>
<reference evidence="7 8" key="1">
    <citation type="submission" date="2019-07" db="EMBL/GenBank/DDBJ databases">
        <title>Whole genome shotgun sequence of Brevifollis gellanilyticus NBRC 108608.</title>
        <authorList>
            <person name="Hosoyama A."/>
            <person name="Uohara A."/>
            <person name="Ohji S."/>
            <person name="Ichikawa N."/>
        </authorList>
    </citation>
    <scope>NUCLEOTIDE SEQUENCE [LARGE SCALE GENOMIC DNA]</scope>
    <source>
        <strain evidence="7 8">NBRC 108608</strain>
    </source>
</reference>
<dbReference type="InterPro" id="IPR006225">
    <property type="entry name" value="PsdUridine_synth_RluC/D"/>
</dbReference>
<dbReference type="InterPro" id="IPR036986">
    <property type="entry name" value="S4_RNA-bd_sf"/>
</dbReference>
<evidence type="ECO:0000256" key="3">
    <source>
        <dbReference type="PIRSR" id="PIRSR606225-1"/>
    </source>
</evidence>
<evidence type="ECO:0000256" key="5">
    <source>
        <dbReference type="RuleBase" id="RU362028"/>
    </source>
</evidence>
<dbReference type="SUPFAM" id="SSF55120">
    <property type="entry name" value="Pseudouridine synthase"/>
    <property type="match status" value="1"/>
</dbReference>
<dbReference type="EC" id="5.4.99.-" evidence="5"/>
<dbReference type="Gene3D" id="3.30.2350.10">
    <property type="entry name" value="Pseudouridine synthase"/>
    <property type="match status" value="1"/>
</dbReference>
<feature type="domain" description="Pseudouridine synthase RsuA/RluA-like" evidence="6">
    <location>
        <begin position="100"/>
        <end position="252"/>
    </location>
</feature>
<keyword evidence="8" id="KW-1185">Reference proteome</keyword>
<comment type="similarity">
    <text evidence="1 5">Belongs to the pseudouridine synthase RluA family.</text>
</comment>
<accession>A0A512MI93</accession>
<dbReference type="PROSITE" id="PS50889">
    <property type="entry name" value="S4"/>
    <property type="match status" value="1"/>
</dbReference>
<name>A0A512MI93_9BACT</name>
<dbReference type="Proteomes" id="UP000321577">
    <property type="component" value="Unassembled WGS sequence"/>
</dbReference>
<gene>
    <name evidence="7" type="ORF">BGE01nite_57480</name>
</gene>
<proteinExistence type="inferred from homology"/>
<comment type="function">
    <text evidence="5">Responsible for synthesis of pseudouridine from uracil.</text>
</comment>
<dbReference type="GO" id="GO:0009982">
    <property type="term" value="F:pseudouridine synthase activity"/>
    <property type="evidence" value="ECO:0007669"/>
    <property type="project" value="InterPro"/>
</dbReference>
<feature type="active site" evidence="3">
    <location>
        <position position="149"/>
    </location>
</feature>
<evidence type="ECO:0000256" key="4">
    <source>
        <dbReference type="PROSITE-ProRule" id="PRU00182"/>
    </source>
</evidence>
<dbReference type="GO" id="GO:0140098">
    <property type="term" value="F:catalytic activity, acting on RNA"/>
    <property type="evidence" value="ECO:0007669"/>
    <property type="project" value="UniProtKB-ARBA"/>
</dbReference>
<dbReference type="GO" id="GO:0006396">
    <property type="term" value="P:RNA processing"/>
    <property type="evidence" value="ECO:0007669"/>
    <property type="project" value="UniProtKB-ARBA"/>
</dbReference>
<evidence type="ECO:0000259" key="6">
    <source>
        <dbReference type="Pfam" id="PF00849"/>
    </source>
</evidence>
<evidence type="ECO:0000313" key="7">
    <source>
        <dbReference type="EMBL" id="GEP46457.1"/>
    </source>
</evidence>
<dbReference type="AlphaFoldDB" id="A0A512MI93"/>
<dbReference type="CDD" id="cd00165">
    <property type="entry name" value="S4"/>
    <property type="match status" value="1"/>
</dbReference>
<protein>
    <recommendedName>
        <fullName evidence="5">Pseudouridine synthase</fullName>
        <ecNumber evidence="5">5.4.99.-</ecNumber>
    </recommendedName>
</protein>
<sequence>MKLFDDPAPARDELFMIPAQTVTEAQPLLPFLFAGWPEVKRTKVKQWLKFGAVHVNEKVVTRHDHELQAGDKVSISPTKAPPPAAEDLPEGLKILFEDEDILVIHKPEGLLTMATEKEKVRTAYSFLTTYRRDSNYSGAARVWIVHRLDRETSGVLLFAKTEEVKETLQSEWQSYEKRYLALVEGAPPASSGTLRDYIDESQPHRVFVRHGGGEDSRLAVTHYRVLRHGMGRTLVELTLETGRRHQIRVQLSEAGCPVVGDPKYGAKSNPAKRLALHSTSLKIQHPVTGDEMTFESPLPPELVKLLPSEV</sequence>
<dbReference type="Pfam" id="PF00849">
    <property type="entry name" value="PseudoU_synth_2"/>
    <property type="match status" value="1"/>
</dbReference>
<keyword evidence="2 5" id="KW-0413">Isomerase</keyword>
<evidence type="ECO:0000313" key="8">
    <source>
        <dbReference type="Proteomes" id="UP000321577"/>
    </source>
</evidence>
<dbReference type="InterPro" id="IPR050188">
    <property type="entry name" value="RluA_PseudoU_synthase"/>
</dbReference>
<dbReference type="Gene3D" id="3.10.290.10">
    <property type="entry name" value="RNA-binding S4 domain"/>
    <property type="match status" value="1"/>
</dbReference>
<dbReference type="CDD" id="cd02869">
    <property type="entry name" value="PseudoU_synth_RluA_like"/>
    <property type="match status" value="1"/>
</dbReference>
<dbReference type="InterPro" id="IPR006145">
    <property type="entry name" value="PsdUridine_synth_RsuA/RluA"/>
</dbReference>
<dbReference type="NCBIfam" id="TIGR00005">
    <property type="entry name" value="rluA_subfam"/>
    <property type="match status" value="1"/>
</dbReference>
<dbReference type="InterPro" id="IPR006224">
    <property type="entry name" value="PsdUridine_synth_RluA-like_CS"/>
</dbReference>
<comment type="catalytic activity">
    <reaction evidence="5">
        <text>a uridine in RNA = a pseudouridine in RNA</text>
        <dbReference type="Rhea" id="RHEA:48348"/>
        <dbReference type="Rhea" id="RHEA-COMP:12068"/>
        <dbReference type="Rhea" id="RHEA-COMP:12069"/>
        <dbReference type="ChEBI" id="CHEBI:65314"/>
        <dbReference type="ChEBI" id="CHEBI:65315"/>
    </reaction>
</comment>
<dbReference type="SUPFAM" id="SSF55174">
    <property type="entry name" value="Alpha-L RNA-binding motif"/>
    <property type="match status" value="1"/>
</dbReference>
<evidence type="ECO:0000256" key="1">
    <source>
        <dbReference type="ARBA" id="ARBA00010876"/>
    </source>
</evidence>
<comment type="caution">
    <text evidence="7">The sequence shown here is derived from an EMBL/GenBank/DDBJ whole genome shotgun (WGS) entry which is preliminary data.</text>
</comment>
<dbReference type="EMBL" id="BKAG01000107">
    <property type="protein sequence ID" value="GEP46457.1"/>
    <property type="molecule type" value="Genomic_DNA"/>
</dbReference>
<dbReference type="InterPro" id="IPR020103">
    <property type="entry name" value="PsdUridine_synth_cat_dom_sf"/>
</dbReference>